<evidence type="ECO:0000313" key="3">
    <source>
        <dbReference type="Proteomes" id="UP000321570"/>
    </source>
</evidence>
<keyword evidence="3" id="KW-1185">Reference proteome</keyword>
<proteinExistence type="predicted"/>
<dbReference type="Proteomes" id="UP000321570">
    <property type="component" value="Unassembled WGS sequence"/>
</dbReference>
<sequence length="86" mass="9334">MERRTDFDMKATEPAEVVDVVTDGGEEVGCEEVFEDGTVGEFVATVTFGAVLVVAFVVAFPPADASAWILLTTTATKNRRMSVRYI</sequence>
<dbReference type="EMBL" id="CABIJS010000014">
    <property type="protein sequence ID" value="VUZ39396.1"/>
    <property type="molecule type" value="Genomic_DNA"/>
</dbReference>
<keyword evidence="1" id="KW-0472">Membrane</keyword>
<gene>
    <name evidence="2" type="ORF">WMSIL1_LOCUS674</name>
</gene>
<accession>A0A564XWY4</accession>
<evidence type="ECO:0000313" key="2">
    <source>
        <dbReference type="EMBL" id="VUZ39396.1"/>
    </source>
</evidence>
<keyword evidence="1" id="KW-0812">Transmembrane</keyword>
<reference evidence="2 3" key="1">
    <citation type="submission" date="2019-07" db="EMBL/GenBank/DDBJ databases">
        <authorList>
            <person name="Jastrzebski P J."/>
            <person name="Paukszto L."/>
            <person name="Jastrzebski P J."/>
        </authorList>
    </citation>
    <scope>NUCLEOTIDE SEQUENCE [LARGE SCALE GENOMIC DNA]</scope>
    <source>
        <strain evidence="2 3">WMS-il1</strain>
    </source>
</reference>
<keyword evidence="1" id="KW-1133">Transmembrane helix</keyword>
<evidence type="ECO:0000256" key="1">
    <source>
        <dbReference type="SAM" id="Phobius"/>
    </source>
</evidence>
<feature type="transmembrane region" description="Helical" evidence="1">
    <location>
        <begin position="42"/>
        <end position="71"/>
    </location>
</feature>
<protein>
    <submittedName>
        <fullName evidence="2">Uncharacterized protein</fullName>
    </submittedName>
</protein>
<dbReference type="AlphaFoldDB" id="A0A564XWY4"/>
<organism evidence="2 3">
    <name type="scientific">Hymenolepis diminuta</name>
    <name type="common">Rat tapeworm</name>
    <dbReference type="NCBI Taxonomy" id="6216"/>
    <lineage>
        <taxon>Eukaryota</taxon>
        <taxon>Metazoa</taxon>
        <taxon>Spiralia</taxon>
        <taxon>Lophotrochozoa</taxon>
        <taxon>Platyhelminthes</taxon>
        <taxon>Cestoda</taxon>
        <taxon>Eucestoda</taxon>
        <taxon>Cyclophyllidea</taxon>
        <taxon>Hymenolepididae</taxon>
        <taxon>Hymenolepis</taxon>
    </lineage>
</organism>
<name>A0A564XWY4_HYMDI</name>